<dbReference type="SUPFAM" id="SSF53254">
    <property type="entry name" value="Phosphoglycerate mutase-like"/>
    <property type="match status" value="1"/>
</dbReference>
<dbReference type="EMBL" id="CP095053">
    <property type="protein sequence ID" value="UOR06934.1"/>
    <property type="molecule type" value="Genomic_DNA"/>
</dbReference>
<comment type="catalytic activity">
    <reaction evidence="5 9">
        <text>(2R)-2-phosphoglycerate = (2R)-3-phosphoglycerate</text>
        <dbReference type="Rhea" id="RHEA:15901"/>
        <dbReference type="ChEBI" id="CHEBI:58272"/>
        <dbReference type="ChEBI" id="CHEBI:58289"/>
        <dbReference type="EC" id="5.4.2.11"/>
    </reaction>
</comment>
<dbReference type="InterPro" id="IPR013078">
    <property type="entry name" value="His_Pase_superF_clade-1"/>
</dbReference>
<evidence type="ECO:0000256" key="5">
    <source>
        <dbReference type="HAMAP-Rule" id="MF_01039"/>
    </source>
</evidence>
<feature type="active site" description="Tele-phosphohistidine intermediate" evidence="5 6">
    <location>
        <position position="9"/>
    </location>
</feature>
<keyword evidence="3 5" id="KW-0324">Glycolysis</keyword>
<reference evidence="10 11" key="1">
    <citation type="submission" date="2022-04" db="EMBL/GenBank/DDBJ databases">
        <title>Hymenobacter sp. isolated from the air.</title>
        <authorList>
            <person name="Won M."/>
            <person name="Lee C.-M."/>
            <person name="Woen H.-Y."/>
            <person name="Kwon S.-W."/>
        </authorList>
    </citation>
    <scope>NUCLEOTIDE SEQUENCE [LARGE SCALE GENOMIC DNA]</scope>
    <source>
        <strain evidence="11">5413 J-13</strain>
    </source>
</reference>
<dbReference type="HAMAP" id="MF_01039">
    <property type="entry name" value="PGAM_GpmA"/>
    <property type="match status" value="1"/>
</dbReference>
<dbReference type="SMART" id="SM00855">
    <property type="entry name" value="PGAM"/>
    <property type="match status" value="1"/>
</dbReference>
<evidence type="ECO:0000313" key="10">
    <source>
        <dbReference type="EMBL" id="UOR06934.1"/>
    </source>
</evidence>
<dbReference type="Proteomes" id="UP000829925">
    <property type="component" value="Chromosome"/>
</dbReference>
<dbReference type="GO" id="GO:0006096">
    <property type="term" value="P:glycolytic process"/>
    <property type="evidence" value="ECO:0007669"/>
    <property type="project" value="UniProtKB-UniRule"/>
</dbReference>
<feature type="binding site" evidence="5 7">
    <location>
        <begin position="156"/>
        <end position="157"/>
    </location>
    <ligand>
        <name>substrate</name>
    </ligand>
</feature>
<comment type="similarity">
    <text evidence="1 5">Belongs to the phosphoglycerate mutase family. BPG-dependent PGAM subfamily.</text>
</comment>
<keyword evidence="2 5" id="KW-0312">Gluconeogenesis</keyword>
<sequence>MSLLVLVRHGQSVSNLQNVFTGSLDVALTPKGEEEAQETAAKLRGFHFDTAFCSDMLRARRTLDIMLRQLGQADIPTHYNAALNERYYGDLQGLNKAATVQQYGQEQVDQWRRSYDVAPPGGESLHQTQDRVVAYYEQAIVPPLRHGQHVLVVAHGNSLRALRMYLEHFSAEHVKGLEIPTGGARVYELDSALHIKEMRDL</sequence>
<feature type="site" description="Transition state stabilizer" evidence="5 8">
    <location>
        <position position="155"/>
    </location>
</feature>
<dbReference type="Pfam" id="PF00300">
    <property type="entry name" value="His_Phos_1"/>
    <property type="match status" value="1"/>
</dbReference>
<evidence type="ECO:0000256" key="3">
    <source>
        <dbReference type="ARBA" id="ARBA00023152"/>
    </source>
</evidence>
<dbReference type="EC" id="5.4.2.11" evidence="5 9"/>
<feature type="binding site" evidence="5 7">
    <location>
        <begin position="21"/>
        <end position="22"/>
    </location>
    <ligand>
        <name>substrate</name>
    </ligand>
</feature>
<comment type="pathway">
    <text evidence="5 9">Carbohydrate degradation; glycolysis; pyruvate from D-glyceraldehyde 3-phosphate: step 3/5.</text>
</comment>
<dbReference type="GO" id="GO:0004619">
    <property type="term" value="F:phosphoglycerate mutase activity"/>
    <property type="evidence" value="ECO:0007669"/>
    <property type="project" value="UniProtKB-UniRule"/>
</dbReference>
<evidence type="ECO:0000256" key="1">
    <source>
        <dbReference type="ARBA" id="ARBA00006717"/>
    </source>
</evidence>
<evidence type="ECO:0000256" key="2">
    <source>
        <dbReference type="ARBA" id="ARBA00022432"/>
    </source>
</evidence>
<dbReference type="PANTHER" id="PTHR11931">
    <property type="entry name" value="PHOSPHOGLYCERATE MUTASE"/>
    <property type="match status" value="1"/>
</dbReference>
<proteinExistence type="inferred from homology"/>
<dbReference type="KEGG" id="haei:MUN82_07475"/>
<feature type="binding site" evidence="5 7">
    <location>
        <position position="58"/>
    </location>
    <ligand>
        <name>substrate</name>
    </ligand>
</feature>
<evidence type="ECO:0000256" key="9">
    <source>
        <dbReference type="RuleBase" id="RU004512"/>
    </source>
</evidence>
<dbReference type="PIRSF" id="PIRSF000709">
    <property type="entry name" value="6PFK_2-Ptase"/>
    <property type="match status" value="1"/>
</dbReference>
<dbReference type="Gene3D" id="3.40.50.1240">
    <property type="entry name" value="Phosphoglycerate mutase-like"/>
    <property type="match status" value="1"/>
</dbReference>
<feature type="binding site" evidence="5 7">
    <location>
        <begin position="112"/>
        <end position="113"/>
    </location>
    <ligand>
        <name>substrate</name>
    </ligand>
</feature>
<feature type="active site" description="Proton donor/acceptor" evidence="5 6">
    <location>
        <position position="85"/>
    </location>
</feature>
<dbReference type="PROSITE" id="PS00175">
    <property type="entry name" value="PG_MUTASE"/>
    <property type="match status" value="1"/>
</dbReference>
<dbReference type="InterPro" id="IPR001345">
    <property type="entry name" value="PG/BPGM_mutase_AS"/>
</dbReference>
<evidence type="ECO:0000256" key="7">
    <source>
        <dbReference type="PIRSR" id="PIRSR613078-2"/>
    </source>
</evidence>
<dbReference type="RefSeq" id="WP_245096314.1">
    <property type="nucleotide sequence ID" value="NZ_CP095053.1"/>
</dbReference>
<feature type="binding site" evidence="5 7">
    <location>
        <position position="96"/>
    </location>
    <ligand>
        <name>substrate</name>
    </ligand>
</feature>
<dbReference type="AlphaFoldDB" id="A0A8T9T198"/>
<keyword evidence="4 5" id="KW-0413">Isomerase</keyword>
<evidence type="ECO:0000256" key="8">
    <source>
        <dbReference type="PIRSR" id="PIRSR613078-3"/>
    </source>
</evidence>
<dbReference type="InterPro" id="IPR029033">
    <property type="entry name" value="His_PPase_superfam"/>
</dbReference>
<feature type="binding site" evidence="5 7">
    <location>
        <begin position="8"/>
        <end position="15"/>
    </location>
    <ligand>
        <name>substrate</name>
    </ligand>
</feature>
<dbReference type="InterPro" id="IPR005952">
    <property type="entry name" value="Phosphogly_mut1"/>
</dbReference>
<organism evidence="10 11">
    <name type="scientific">Hymenobacter aerilatus</name>
    <dbReference type="NCBI Taxonomy" id="2932251"/>
    <lineage>
        <taxon>Bacteria</taxon>
        <taxon>Pseudomonadati</taxon>
        <taxon>Bacteroidota</taxon>
        <taxon>Cytophagia</taxon>
        <taxon>Cytophagales</taxon>
        <taxon>Hymenobacteraceae</taxon>
        <taxon>Hymenobacter</taxon>
    </lineage>
</organism>
<protein>
    <recommendedName>
        <fullName evidence="5 9">2,3-bisphosphoglycerate-dependent phosphoglycerate mutase</fullName>
        <shortName evidence="5">BPG-dependent PGAM</shortName>
        <shortName evidence="5">PGAM</shortName>
        <shortName evidence="5">Phosphoglyceromutase</shortName>
        <shortName evidence="5">dPGM</shortName>
        <ecNumber evidence="5 9">5.4.2.11</ecNumber>
    </recommendedName>
</protein>
<keyword evidence="11" id="KW-1185">Reference proteome</keyword>
<dbReference type="CDD" id="cd07067">
    <property type="entry name" value="HP_PGM_like"/>
    <property type="match status" value="1"/>
</dbReference>
<gene>
    <name evidence="5" type="primary">gpmA</name>
    <name evidence="10" type="ORF">MUN82_07475</name>
</gene>
<accession>A0A8T9T198</accession>
<evidence type="ECO:0000256" key="6">
    <source>
        <dbReference type="PIRSR" id="PIRSR613078-1"/>
    </source>
</evidence>
<evidence type="ECO:0000313" key="11">
    <source>
        <dbReference type="Proteomes" id="UP000829925"/>
    </source>
</evidence>
<dbReference type="GO" id="GO:0006094">
    <property type="term" value="P:gluconeogenesis"/>
    <property type="evidence" value="ECO:0007669"/>
    <property type="project" value="UniProtKB-UniRule"/>
</dbReference>
<name>A0A8T9T198_9BACT</name>
<evidence type="ECO:0000256" key="4">
    <source>
        <dbReference type="ARBA" id="ARBA00023235"/>
    </source>
</evidence>
<comment type="function">
    <text evidence="5 9">Catalyzes the interconversion of 2-phosphoglycerate and 3-phosphoglycerate.</text>
</comment>
<dbReference type="NCBIfam" id="TIGR01258">
    <property type="entry name" value="pgm_1"/>
    <property type="match status" value="1"/>
</dbReference>
<feature type="binding site" evidence="5 7">
    <location>
        <begin position="85"/>
        <end position="88"/>
    </location>
    <ligand>
        <name>substrate</name>
    </ligand>
</feature>